<accession>A0ACC0P5Z0</accession>
<organism evidence="1 2">
    <name type="scientific">Rhododendron molle</name>
    <name type="common">Chinese azalea</name>
    <name type="synonym">Azalea mollis</name>
    <dbReference type="NCBI Taxonomy" id="49168"/>
    <lineage>
        <taxon>Eukaryota</taxon>
        <taxon>Viridiplantae</taxon>
        <taxon>Streptophyta</taxon>
        <taxon>Embryophyta</taxon>
        <taxon>Tracheophyta</taxon>
        <taxon>Spermatophyta</taxon>
        <taxon>Magnoliopsida</taxon>
        <taxon>eudicotyledons</taxon>
        <taxon>Gunneridae</taxon>
        <taxon>Pentapetalae</taxon>
        <taxon>asterids</taxon>
        <taxon>Ericales</taxon>
        <taxon>Ericaceae</taxon>
        <taxon>Ericoideae</taxon>
        <taxon>Rhodoreae</taxon>
        <taxon>Rhododendron</taxon>
    </lineage>
</organism>
<sequence>MASNSDGDDQSAVVLKCTDPHQPEPDSDYSEIEISTAEICSWDFPTILTHQIIVVKASRNRLIEHSSYFRGLLCGSFRESILDCVSIKWNLETFMIVLKFLFGIPVDVTSTNFLPLFERGKGLPWPLLDLQVVAKGKEEIKAICIQGCLHQFNLCILIQDRQRNLKGFPKNVVFPYRYVGFFGQPSGARIGSHRWGAKLTPPISLQKISTHSSGARGGLSHIP</sequence>
<proteinExistence type="predicted"/>
<evidence type="ECO:0000313" key="2">
    <source>
        <dbReference type="Proteomes" id="UP001062846"/>
    </source>
</evidence>
<keyword evidence="2" id="KW-1185">Reference proteome</keyword>
<protein>
    <submittedName>
        <fullName evidence="1">Uncharacterized protein</fullName>
    </submittedName>
</protein>
<evidence type="ECO:0000313" key="1">
    <source>
        <dbReference type="EMBL" id="KAI8560127.1"/>
    </source>
</evidence>
<gene>
    <name evidence="1" type="ORF">RHMOL_Rhmol04G0231800</name>
</gene>
<comment type="caution">
    <text evidence="1">The sequence shown here is derived from an EMBL/GenBank/DDBJ whole genome shotgun (WGS) entry which is preliminary data.</text>
</comment>
<dbReference type="Proteomes" id="UP001062846">
    <property type="component" value="Chromosome 4"/>
</dbReference>
<dbReference type="EMBL" id="CM046391">
    <property type="protein sequence ID" value="KAI8560127.1"/>
    <property type="molecule type" value="Genomic_DNA"/>
</dbReference>
<reference evidence="1" key="1">
    <citation type="submission" date="2022-02" db="EMBL/GenBank/DDBJ databases">
        <title>Plant Genome Project.</title>
        <authorList>
            <person name="Zhang R.-G."/>
        </authorList>
    </citation>
    <scope>NUCLEOTIDE SEQUENCE</scope>
    <source>
        <strain evidence="1">AT1</strain>
    </source>
</reference>
<name>A0ACC0P5Z0_RHOML</name>